<dbReference type="SUPFAM" id="SSF51735">
    <property type="entry name" value="NAD(P)-binding Rossmann-fold domains"/>
    <property type="match status" value="1"/>
</dbReference>
<feature type="compositionally biased region" description="Low complexity" evidence="7">
    <location>
        <begin position="562"/>
        <end position="573"/>
    </location>
</feature>
<dbReference type="PROSITE" id="PS51201">
    <property type="entry name" value="RCK_N"/>
    <property type="match status" value="1"/>
</dbReference>
<comment type="similarity">
    <text evidence="2">Belongs to the monovalent cation:proton antiporter 2 (CPA2) transporter (TC 2.A.37) family.</text>
</comment>
<dbReference type="InterPro" id="IPR006153">
    <property type="entry name" value="Cation/H_exchanger_TM"/>
</dbReference>
<keyword evidence="3" id="KW-0813">Transport</keyword>
<dbReference type="EMBL" id="BMCH01000008">
    <property type="protein sequence ID" value="GGC39715.1"/>
    <property type="molecule type" value="Genomic_DNA"/>
</dbReference>
<dbReference type="Gene3D" id="3.40.50.720">
    <property type="entry name" value="NAD(P)-binding Rossmann-like Domain"/>
    <property type="match status" value="1"/>
</dbReference>
<dbReference type="NCBIfam" id="NF007950">
    <property type="entry name" value="PRK10669.1"/>
    <property type="match status" value="1"/>
</dbReference>
<comment type="subcellular location">
    <subcellularLocation>
        <location evidence="1">Membrane</location>
        <topology evidence="1">Multi-pass membrane protein</topology>
    </subcellularLocation>
</comment>
<accession>A0ABQ1MJM0</accession>
<dbReference type="Pfam" id="PF02254">
    <property type="entry name" value="TrkA_N"/>
    <property type="match status" value="1"/>
</dbReference>
<keyword evidence="4 8" id="KW-0812">Transmembrane</keyword>
<feature type="transmembrane region" description="Helical" evidence="8">
    <location>
        <begin position="6"/>
        <end position="26"/>
    </location>
</feature>
<feature type="transmembrane region" description="Helical" evidence="8">
    <location>
        <begin position="187"/>
        <end position="209"/>
    </location>
</feature>
<keyword evidence="11" id="KW-1185">Reference proteome</keyword>
<dbReference type="PANTHER" id="PTHR42751">
    <property type="entry name" value="SODIUM/HYDROGEN EXCHANGER FAMILY/TRKA DOMAIN PROTEIN"/>
    <property type="match status" value="1"/>
</dbReference>
<feature type="transmembrane region" description="Helical" evidence="8">
    <location>
        <begin position="308"/>
        <end position="330"/>
    </location>
</feature>
<evidence type="ECO:0000259" key="9">
    <source>
        <dbReference type="PROSITE" id="PS51201"/>
    </source>
</evidence>
<feature type="transmembrane region" description="Helical" evidence="8">
    <location>
        <begin position="83"/>
        <end position="102"/>
    </location>
</feature>
<feature type="transmembrane region" description="Helical" evidence="8">
    <location>
        <begin position="283"/>
        <end position="302"/>
    </location>
</feature>
<feature type="region of interest" description="Disordered" evidence="7">
    <location>
        <begin position="562"/>
        <end position="581"/>
    </location>
</feature>
<reference evidence="11" key="1">
    <citation type="journal article" date="2019" name="Int. J. Syst. Evol. Microbiol.">
        <title>The Global Catalogue of Microorganisms (GCM) 10K type strain sequencing project: providing services to taxonomists for standard genome sequencing and annotation.</title>
        <authorList>
            <consortium name="The Broad Institute Genomics Platform"/>
            <consortium name="The Broad Institute Genome Sequencing Center for Infectious Disease"/>
            <person name="Wu L."/>
            <person name="Ma J."/>
        </authorList>
    </citation>
    <scope>NUCLEOTIDE SEQUENCE [LARGE SCALE GENOMIC DNA]</scope>
    <source>
        <strain evidence="11">CCM 7132</strain>
    </source>
</reference>
<keyword evidence="6 8" id="KW-0472">Membrane</keyword>
<organism evidence="10 11">
    <name type="scientific">Asaia siamensis</name>
    <dbReference type="NCBI Taxonomy" id="110479"/>
    <lineage>
        <taxon>Bacteria</taxon>
        <taxon>Pseudomonadati</taxon>
        <taxon>Pseudomonadota</taxon>
        <taxon>Alphaproteobacteria</taxon>
        <taxon>Acetobacterales</taxon>
        <taxon>Acetobacteraceae</taxon>
        <taxon>Asaia</taxon>
    </lineage>
</organism>
<dbReference type="Proteomes" id="UP000637769">
    <property type="component" value="Unassembled WGS sequence"/>
</dbReference>
<dbReference type="Gene3D" id="1.20.1530.20">
    <property type="match status" value="1"/>
</dbReference>
<feature type="transmembrane region" description="Helical" evidence="8">
    <location>
        <begin position="229"/>
        <end position="245"/>
    </location>
</feature>
<dbReference type="Pfam" id="PF00999">
    <property type="entry name" value="Na_H_Exchanger"/>
    <property type="match status" value="1"/>
</dbReference>
<feature type="transmembrane region" description="Helical" evidence="8">
    <location>
        <begin position="108"/>
        <end position="133"/>
    </location>
</feature>
<protein>
    <submittedName>
        <fullName evidence="10">Sodium:proton antiporter</fullName>
    </submittedName>
</protein>
<evidence type="ECO:0000313" key="11">
    <source>
        <dbReference type="Proteomes" id="UP000637769"/>
    </source>
</evidence>
<gene>
    <name evidence="10" type="ORF">GCM10007207_26470</name>
</gene>
<evidence type="ECO:0000256" key="1">
    <source>
        <dbReference type="ARBA" id="ARBA00004141"/>
    </source>
</evidence>
<feature type="transmembrane region" description="Helical" evidence="8">
    <location>
        <begin position="337"/>
        <end position="359"/>
    </location>
</feature>
<feature type="transmembrane region" description="Helical" evidence="8">
    <location>
        <begin position="33"/>
        <end position="51"/>
    </location>
</feature>
<evidence type="ECO:0000256" key="5">
    <source>
        <dbReference type="ARBA" id="ARBA00022989"/>
    </source>
</evidence>
<feature type="transmembrane region" description="Helical" evidence="8">
    <location>
        <begin position="371"/>
        <end position="390"/>
    </location>
</feature>
<evidence type="ECO:0000256" key="2">
    <source>
        <dbReference type="ARBA" id="ARBA00005551"/>
    </source>
</evidence>
<comment type="caution">
    <text evidence="10">The sequence shown here is derived from an EMBL/GenBank/DDBJ whole genome shotgun (WGS) entry which is preliminary data.</text>
</comment>
<name>A0ABQ1MJM0_9PROT</name>
<feature type="transmembrane region" description="Helical" evidence="8">
    <location>
        <begin position="154"/>
        <end position="175"/>
    </location>
</feature>
<evidence type="ECO:0000256" key="3">
    <source>
        <dbReference type="ARBA" id="ARBA00022448"/>
    </source>
</evidence>
<dbReference type="InterPro" id="IPR003148">
    <property type="entry name" value="RCK_N"/>
</dbReference>
<proteinExistence type="inferred from homology"/>
<evidence type="ECO:0000256" key="8">
    <source>
        <dbReference type="SAM" id="Phobius"/>
    </source>
</evidence>
<dbReference type="InterPro" id="IPR038770">
    <property type="entry name" value="Na+/solute_symporter_sf"/>
</dbReference>
<dbReference type="RefSeq" id="WP_188427304.1">
    <property type="nucleotide sequence ID" value="NZ_BMCH01000008.1"/>
</dbReference>
<sequence>MSHDTPLIGILVIGLGLAFILGTIAQRIRISPLVGYLLAGIAVGPFTPGFVADQPLASELSEIGIILLMFGVGLHFSLKDLIAVRAIAVPGALLQVVASVAIGAGSAWLLGMSAGACLIFGIALSVASTVVLLRTLQEQRLIETERGRLSVGWLIIQDLVTVLALVLLPIFAPLMKSGAHEPINIPGLALTIALTLGKVAAFMALMLVVGRRVIPAILHYVAHTGSRELFRLALLALALGVAFIATEWFDVSFALGAFVAGMVLSESELSHRAAAETLPLRDAFAVLFFISVGMLFNPLVLIRQPLPLLLTFLVILVGTPLAVIAILRLLRQPWNTTLFIASGLAQIGEFSFILAALGMKMGVLDARAQDLILGASILSILINPFILMATQRIEAWITRHTTAPALPSQDEAGILLPPPTPTQLENHAVVVGCGRVGRLVVEGLVQNGWPVLVVETGKLADSFAASSTIELLVGNAAEARTLKAMALEKARLLMVAIPEPFEAGQIIAQAKAINPGLMVIARAHFDSAVEHLKELGADHVIMGEREMALAMLAMTANDLPFDSRPPLSDPSSDTGMEAVPV</sequence>
<feature type="transmembrane region" description="Helical" evidence="8">
    <location>
        <begin position="57"/>
        <end position="76"/>
    </location>
</feature>
<dbReference type="InterPro" id="IPR036291">
    <property type="entry name" value="NAD(P)-bd_dom_sf"/>
</dbReference>
<dbReference type="PANTHER" id="PTHR42751:SF1">
    <property type="entry name" value="CATION_PROTON ANTIPORTER YBAL-RELATED"/>
    <property type="match status" value="1"/>
</dbReference>
<evidence type="ECO:0000256" key="7">
    <source>
        <dbReference type="SAM" id="MobiDB-lite"/>
    </source>
</evidence>
<evidence type="ECO:0000313" key="10">
    <source>
        <dbReference type="EMBL" id="GGC39715.1"/>
    </source>
</evidence>
<evidence type="ECO:0000256" key="6">
    <source>
        <dbReference type="ARBA" id="ARBA00023136"/>
    </source>
</evidence>
<keyword evidence="5 8" id="KW-1133">Transmembrane helix</keyword>
<feature type="domain" description="RCK N-terminal" evidence="9">
    <location>
        <begin position="425"/>
        <end position="541"/>
    </location>
</feature>
<evidence type="ECO:0000256" key="4">
    <source>
        <dbReference type="ARBA" id="ARBA00022692"/>
    </source>
</evidence>